<keyword evidence="6" id="KW-0808">Transferase</keyword>
<organism evidence="15 16">
    <name type="scientific">Mesorhabditis spiculigera</name>
    <dbReference type="NCBI Taxonomy" id="96644"/>
    <lineage>
        <taxon>Eukaryota</taxon>
        <taxon>Metazoa</taxon>
        <taxon>Ecdysozoa</taxon>
        <taxon>Nematoda</taxon>
        <taxon>Chromadorea</taxon>
        <taxon>Rhabditida</taxon>
        <taxon>Rhabditina</taxon>
        <taxon>Rhabditomorpha</taxon>
        <taxon>Rhabditoidea</taxon>
        <taxon>Rhabditidae</taxon>
        <taxon>Mesorhabditinae</taxon>
        <taxon>Mesorhabditis</taxon>
    </lineage>
</organism>
<dbReference type="Gene3D" id="3.30.2410.10">
    <property type="entry name" value="Hect, E3 ligase catalytic domain"/>
    <property type="match status" value="1"/>
</dbReference>
<comment type="subcellular location">
    <subcellularLocation>
        <location evidence="2">Nucleus</location>
    </subcellularLocation>
</comment>
<protein>
    <recommendedName>
        <fullName evidence="4">HECT-type E3 ubiquitin transferase</fullName>
        <ecNumber evidence="4">2.3.2.26</ecNumber>
    </recommendedName>
</protein>
<evidence type="ECO:0000256" key="6">
    <source>
        <dbReference type="ARBA" id="ARBA00022679"/>
    </source>
</evidence>
<dbReference type="FunFam" id="3.30.2160.10:FF:000001">
    <property type="entry name" value="E3 ubiquitin-protein ligase NEDD4-like"/>
    <property type="match status" value="1"/>
</dbReference>
<dbReference type="InterPro" id="IPR035983">
    <property type="entry name" value="Hect_E3_ubiquitin_ligase"/>
</dbReference>
<dbReference type="Pfam" id="PF00632">
    <property type="entry name" value="HECT"/>
    <property type="match status" value="1"/>
</dbReference>
<dbReference type="InterPro" id="IPR025527">
    <property type="entry name" value="HUWE1/Rev1_UBM"/>
</dbReference>
<dbReference type="Gene3D" id="1.10.8.10">
    <property type="entry name" value="DNA helicase RuvA subunit, C-terminal domain"/>
    <property type="match status" value="1"/>
</dbReference>
<dbReference type="InterPro" id="IPR010309">
    <property type="entry name" value="E3_Ub_ligase_DUF908"/>
</dbReference>
<feature type="compositionally biased region" description="Low complexity" evidence="12">
    <location>
        <begin position="3254"/>
        <end position="3270"/>
    </location>
</feature>
<dbReference type="GO" id="GO:0061630">
    <property type="term" value="F:ubiquitin protein ligase activity"/>
    <property type="evidence" value="ECO:0007669"/>
    <property type="project" value="UniProtKB-EC"/>
</dbReference>
<feature type="active site" description="Glycyl thioester intermediate" evidence="11">
    <location>
        <position position="3761"/>
    </location>
</feature>
<dbReference type="EMBL" id="CATQJA010002657">
    <property type="protein sequence ID" value="CAJ0579470.1"/>
    <property type="molecule type" value="Genomic_DNA"/>
</dbReference>
<feature type="domain" description="UBA" evidence="13">
    <location>
        <begin position="1308"/>
        <end position="1347"/>
    </location>
</feature>
<feature type="region of interest" description="Disordered" evidence="12">
    <location>
        <begin position="3212"/>
        <end position="3293"/>
    </location>
</feature>
<feature type="compositionally biased region" description="Polar residues" evidence="12">
    <location>
        <begin position="770"/>
        <end position="793"/>
    </location>
</feature>
<dbReference type="Proteomes" id="UP001177023">
    <property type="component" value="Unassembled WGS sequence"/>
</dbReference>
<evidence type="ECO:0000256" key="11">
    <source>
        <dbReference type="PROSITE-ProRule" id="PRU00104"/>
    </source>
</evidence>
<accession>A0AA36GBJ4</accession>
<feature type="region of interest" description="Disordered" evidence="12">
    <location>
        <begin position="2119"/>
        <end position="2202"/>
    </location>
</feature>
<feature type="region of interest" description="Disordered" evidence="12">
    <location>
        <begin position="1000"/>
        <end position="1036"/>
    </location>
</feature>
<comment type="similarity">
    <text evidence="10">Belongs to the UPL family. TOM1/PTR1 subfamily.</text>
</comment>
<dbReference type="FunFam" id="3.90.1750.10:FF:000003">
    <property type="entry name" value="E3 ubiquitin-protein ligase UPL1"/>
    <property type="match status" value="1"/>
</dbReference>
<keyword evidence="9" id="KW-0539">Nucleus</keyword>
<feature type="compositionally biased region" description="Acidic residues" evidence="12">
    <location>
        <begin position="2164"/>
        <end position="2177"/>
    </location>
</feature>
<evidence type="ECO:0000256" key="3">
    <source>
        <dbReference type="ARBA" id="ARBA00004906"/>
    </source>
</evidence>
<evidence type="ECO:0000313" key="15">
    <source>
        <dbReference type="EMBL" id="CAJ0579470.1"/>
    </source>
</evidence>
<feature type="compositionally biased region" description="Basic and acidic residues" evidence="12">
    <location>
        <begin position="1363"/>
        <end position="1378"/>
    </location>
</feature>
<evidence type="ECO:0000256" key="9">
    <source>
        <dbReference type="ARBA" id="ARBA00023242"/>
    </source>
</evidence>
<evidence type="ECO:0000259" key="13">
    <source>
        <dbReference type="PROSITE" id="PS50030"/>
    </source>
</evidence>
<feature type="region of interest" description="Disordered" evidence="12">
    <location>
        <begin position="729"/>
        <end position="793"/>
    </location>
</feature>
<keyword evidence="8" id="KW-0509">mRNA transport</keyword>
<feature type="compositionally biased region" description="Acidic residues" evidence="12">
    <location>
        <begin position="2119"/>
        <end position="2141"/>
    </location>
</feature>
<comment type="pathway">
    <text evidence="3">Protein modification; protein ubiquitination.</text>
</comment>
<reference evidence="15" key="1">
    <citation type="submission" date="2023-06" db="EMBL/GenBank/DDBJ databases">
        <authorList>
            <person name="Delattre M."/>
        </authorList>
    </citation>
    <scope>NUCLEOTIDE SEQUENCE</scope>
    <source>
        <strain evidence="15">AF72</strain>
    </source>
</reference>
<dbReference type="GO" id="GO:0005737">
    <property type="term" value="C:cytoplasm"/>
    <property type="evidence" value="ECO:0007669"/>
    <property type="project" value="TreeGrafter"/>
</dbReference>
<dbReference type="SMART" id="SM00119">
    <property type="entry name" value="HECTc"/>
    <property type="match status" value="1"/>
</dbReference>
<name>A0AA36GBJ4_9BILA</name>
<keyword evidence="5" id="KW-0813">Transport</keyword>
<keyword evidence="16" id="KW-1185">Reference proteome</keyword>
<evidence type="ECO:0000259" key="14">
    <source>
        <dbReference type="PROSITE" id="PS50237"/>
    </source>
</evidence>
<proteinExistence type="inferred from homology"/>
<comment type="caution">
    <text evidence="15">The sequence shown here is derived from an EMBL/GenBank/DDBJ whole genome shotgun (WGS) entry which is preliminary data.</text>
</comment>
<dbReference type="InterPro" id="IPR010314">
    <property type="entry name" value="E3_Ub_ligase_DUF913"/>
</dbReference>
<evidence type="ECO:0000256" key="5">
    <source>
        <dbReference type="ARBA" id="ARBA00022448"/>
    </source>
</evidence>
<dbReference type="EC" id="2.3.2.26" evidence="4"/>
<feature type="region of interest" description="Disordered" evidence="12">
    <location>
        <begin position="1346"/>
        <end position="1384"/>
    </location>
</feature>
<dbReference type="Pfam" id="PF06025">
    <property type="entry name" value="DUF913"/>
    <property type="match status" value="1"/>
</dbReference>
<feature type="domain" description="HECT" evidence="14">
    <location>
        <begin position="3458"/>
        <end position="3794"/>
    </location>
</feature>
<dbReference type="FunFam" id="3.30.2410.10:FF:000004">
    <property type="entry name" value="E3 ubiquitin-protein ligase HUWE1, variant"/>
    <property type="match status" value="1"/>
</dbReference>
<dbReference type="GO" id="GO:0006511">
    <property type="term" value="P:ubiquitin-dependent protein catabolic process"/>
    <property type="evidence" value="ECO:0007669"/>
    <property type="project" value="TreeGrafter"/>
</dbReference>
<feature type="compositionally biased region" description="Acidic residues" evidence="12">
    <location>
        <begin position="738"/>
        <end position="757"/>
    </location>
</feature>
<dbReference type="InterPro" id="IPR050409">
    <property type="entry name" value="E3_ubiq-protein_ligase"/>
</dbReference>
<sequence length="3794" mass="421929">MRVDVSSMKALTAEPPPNTMKAIEEFKAPCSEEEFIAKLAAMNEWNSMIGKTEMLRWVDVLDRMDEILERATTLNAQQCYAVDIDNDLRQSVFTILKFTNLLFENTSTRSIYASTDRLLVLLQVDTFNVVISTLQLFQCISKRSHFLRAKMPVIQQTRFQRILTAIAQSWYSRVRAIKMKQVIEEKLTVPEVWPFEYRGLSASPNSPRWLNFEKPEEGQSITSMISKIATNGEELEQLLLDDNLRARLRVARNFGSEPGRINCVSSRLLAISTLIYSRLLCDEMENIFTRDLFIEECADVAKLSDYPENIAEYVNEMRSEALRTLTSIAAQEKPLRLQKVIESLGANSYHGFLSVLARKCVNDLRSGKVSVQLCTALFSLLYHISSLEQGSESIVSCGLMQTLLSVVSCTTLPLSQISFVTRCVRVIDLITTYEVASFRQSNGLEVSIDRLVHEVEECRKEQPFVIDESLDREDNSGVSEYIFRTPCEKPCNQQRSALIKSLLNFLKRTIQDNNFTDQIRQMMNGNLPKALIHLISNADYYTATLFQNSIQLVSNFICHEPQQLTSLQQMHLPFVILHALLRKEIPTSKDVINNMIATFQALCLNARGLEQLKAYEPFDHIFKIILSLKFITAMKKKRNDMNDVAVGIGGSLEDLMRQHQELRPLMVNAVIRALENLKEISVQRGPQVVMTLSRQHKGPRNSRLMRHPLIREFNLSMDDARLINILHPHIAPSPQREEESEDEDEAEAESDTNQEADDAARDPDMETETEPSNTAATSEPVQMDTTPAPSTSADIDKSALLGLQIDTLTPDGHRVVPLGEYLLVFFKIVETLITQTTPPDFINGLVAKGFVPQLLAVSQLLPIRIQLTHSTIPSNVANILKYTVQVSTDEELLPSILRELKKIIDPLLALKTPENWVGVISSLSHAAACDTIGMISYVTQIVSILSKSAQSSVEETRNKILKAWVSPTGIEFVEALNAVSKLISRDLAISHAVFESSKVTTATQTDSPIDEGEAKDSGNATTSQTSPMEMSVETEAAPPTIPSWQTIGIGKEEYGFWQKNKDVYNLLSKAEKSLNDFPVQLTRGCLKPQRTRRGFEQPAREVSMSEAAKKLAEMGFRMIANNIKSTFDECSMLINFYGDGLLEQISAILFNDRTQASLPLLGVFYKSGCHRAFCQMLVRTIAPQFEKATHNSGDLKVLTVTWMKLADRLVNRNNMAPSRTRVHQPATDSLNFPPEKYYRLLLTDLFAVFNQLFATLRSDAVDLKAHMASAERSITVYKEVVRNLVELRDEGSQSTAARMSDVDAAAEQVDGNHLQMLLDMGFARAEIVQALVDYPSVVDATEYLISNQSDRQNTEAGTPAPEPKPDATPKAEIKRAPSEDEPPLSELKLELNVKAAVSSTCNEMVPLCNRLMDVDAGSELVYSSADLVIGVIDSTDPNWRVQGLIRAGMCDEILSLATALQKNPACRKSAKSLSTRLHFACLLWSHVAEEYLEVLKGHDLVGTLIDLAVTLTSKDSIGDAHLDFHFQEKGVVGSLLLWLDLFTNCSRMAMRRQLLKSVLGDGENPHTLNFSYYQYEERFGARGRVVAIEAPTKTVIHKAFVDGKSKVSFKMDRKEYHLSFADMTMKVEGGNTTDKNLVFVDLPSACNVDMDQILGEEKTPIWSETQMAYLLCSIIGIIKKRDVHHSVAHSVLQLLTRITADPTIAHGFFAQGGLRDLLQLRCLSTPSTSGLLTLVVRNCIDNQTLLAPVYERSVRSVAGGTHANGHATIASRWNPARNGQMRDWRSALNTLQPLLIKDPELFERTMESLTKIDDGKLSLQQIHQNTGVSAAAGSNNPSTSAEGGSKANSHHIPTGSNTIITQIIELLLSEVLSGTWDKDENATDIPRMVTKANFLTIVSELVRGYSCVAHILCDLKADGSTTHTILYPLIDTLVGETKDMETHNAVRTLVATISSCNFATKAMDALVTEVKAVITDLPTKNYEQQLLLSKVSELANLIILMREACPTIPLKGPANAREASNNTMVRLLYKKRICNELTRALILLPLGKKECVDAVNNVLRTLDEVSRSIHAQVSQPNAKSDKSGEDAVTVHDVSFSVAPDAATQPEFDIVHDDYTIGEVESESDEEDDHIFEEDDDDEGDEGPVGGDSDDDTQRSEEDTHNERMDEEEEEAEDPDVTIDERALEHPPSPDRLAAGQAEDQPMPEAVENDVLVVDDEEVEPHEENVENDVEEEEPSDMDDDEDDEDDYPEDIIHRLYDEVRDFGREWAPWEGVFRDQMDIDGIGGFPMLHGPPHRLNNPSNRAQDHPLLTRPTAVPVEPARANVTDRIAQRLNHIERLIPRFAGGNLQRGNALRHRIDPMLMEDMRTLGLRPMFETRMLERPLFAMVTGHGGHADGFLTPTGVNGGDRRWAHASTALERLADGVRLLEPLSAQYLAVLVNAIIVRKADAKGKADKQAKAANEKKGDEVLGLAQLVQEAVAPVEEEAMDTQEVPVVTAVVDTQAAETSAVDQPLPSEVVDQDVPMASPPIEPAPQAMEVSSEPPVDAAAPVDRPPATTPTPHDDEEPMQEDPPATPTPEQSDSDGPVDVEATTPSTTDEPPAGTGMIRVPEEYRHILGDIEIPEGVDVEFIAALPEELRQEVLRDHERQQRAQRAAQAPPPAVAAAAVETGGIAPVDQEFLAALPPEIQEEILAQHERAVRNAQAAANPPANPPPVDNTDHAVAFLESLGPGLRSQILSDADDSMLAILPTAVAEEARRLRARYEQERLVRIQQRLIPAGGPARRHIIPGRLGHPMVPGNAQPPNEARTADSNAVQILDRDALVVLASLFFIDNPRFSTNRLYKVVRSLCSHPATCDFFVWSMLSLLEKMLNACEEDEQAPSNTAEAWTDTFSYSGGTDPALRMAADGSSVWVHPQAAPVVAKCILEALINLSKALPGHFLSTQLRSDCKAQATVSDVPLASKFWKIVAELGQKKFHGKEPQLNEFRYAQLEHSPLSYLLQMLESPVAMSNVELQGKLLKTCAQVFNTLPNDTSARLSSTKSASLSSQLATVVRLVTEAKWANETLQDARTILVDAIRALGPSTTTFIFDQLYKNIEKQARLLIPQISLLVTQLTTVKPSSETEATPETDSPETSKAVLNRGVRVQVNRYDGDRVVVEGDTTGRSLAAASSCIELQLPAVSALTDKTGAQYSLLQGLQTVCKIRDLLRVLRTKRQEEVDARKKKEEEERKKKEAEEKKQKEETETDGKDAGNQDGTDAGAPTSAAAEATPAPRVVQPEAAERPSTSGIAPADLTATEPAPMLEIFEIDERLSSRLESIHTLWPLVSTCLERLGRASDPHAVLALQPVAEAFFLVHAVHSSNPANDHEHPDTKNLVQFAEQHRSVLNQVLRQDPSALADGGPFTVLTQFPKLLDFDVKRKYFRKQLAKGEDPRAYRRDDVAIRVRRSQIFSESYRELFRLSPADWKHRFYIVFDGEEGQDAGGLLREWFSVITREIFNPDYALFITSPGDRVTYMINRASWVNPEHLDYFKFVGRIIAKAVHDNKLLDCYFTRAFYKHILNLPVRYQDLESEDPSFYNSLRYILDNPIDNLSLDLNFTLEVTEFGVTESRDLKEGGSGIPVTDENKEEYVKLVCQMKMTSAVQKQLKAFLDGFYDIIPKTLISMFNEQELELLISGLPEVDIDDLSANTEYRVYTKTSPQIQWFWRALRSFDSEDRAKFLQFVTGTSKVPLQGFASLEGMNGVQKFSIHMDSRSGDRLPAAHTCFNQLDLPTYDSYEKLRQHLLTAIRECTEGFGFA</sequence>
<feature type="compositionally biased region" description="Polar residues" evidence="12">
    <location>
        <begin position="1828"/>
        <end position="1842"/>
    </location>
</feature>
<evidence type="ECO:0000256" key="10">
    <source>
        <dbReference type="ARBA" id="ARBA00034494"/>
    </source>
</evidence>
<evidence type="ECO:0000256" key="4">
    <source>
        <dbReference type="ARBA" id="ARBA00012485"/>
    </source>
</evidence>
<feature type="region of interest" description="Disordered" evidence="12">
    <location>
        <begin position="2503"/>
        <end position="2606"/>
    </location>
</feature>
<comment type="catalytic activity">
    <reaction evidence="1">
        <text>S-ubiquitinyl-[E2 ubiquitin-conjugating enzyme]-L-cysteine + [acceptor protein]-L-lysine = [E2 ubiquitin-conjugating enzyme]-L-cysteine + N(6)-ubiquitinyl-[acceptor protein]-L-lysine.</text>
        <dbReference type="EC" id="2.3.2.26"/>
    </reaction>
</comment>
<feature type="region of interest" description="Disordered" evidence="12">
    <location>
        <begin position="1828"/>
        <end position="1853"/>
    </location>
</feature>
<dbReference type="InterPro" id="IPR009060">
    <property type="entry name" value="UBA-like_sf"/>
</dbReference>
<keyword evidence="7 11" id="KW-0833">Ubl conjugation pathway</keyword>
<feature type="compositionally biased region" description="Basic and acidic residues" evidence="12">
    <location>
        <begin position="2178"/>
        <end position="2188"/>
    </location>
</feature>
<feature type="compositionally biased region" description="Basic and acidic residues" evidence="12">
    <location>
        <begin position="3212"/>
        <end position="3249"/>
    </location>
</feature>
<evidence type="ECO:0000256" key="7">
    <source>
        <dbReference type="ARBA" id="ARBA00022786"/>
    </source>
</evidence>
<dbReference type="CDD" id="cd00078">
    <property type="entry name" value="HECTc"/>
    <property type="match status" value="1"/>
</dbReference>
<dbReference type="Pfam" id="PF14377">
    <property type="entry name" value="UBM"/>
    <property type="match status" value="3"/>
</dbReference>
<feature type="non-terminal residue" evidence="15">
    <location>
        <position position="1"/>
    </location>
</feature>
<feature type="compositionally biased region" description="Polar residues" evidence="12">
    <location>
        <begin position="1346"/>
        <end position="1356"/>
    </location>
</feature>
<evidence type="ECO:0000256" key="2">
    <source>
        <dbReference type="ARBA" id="ARBA00004123"/>
    </source>
</evidence>
<dbReference type="PROSITE" id="PS50030">
    <property type="entry name" value="UBA"/>
    <property type="match status" value="1"/>
</dbReference>
<dbReference type="SUPFAM" id="SSF48371">
    <property type="entry name" value="ARM repeat"/>
    <property type="match status" value="1"/>
</dbReference>
<feature type="compositionally biased region" description="Polar residues" evidence="12">
    <location>
        <begin position="1018"/>
        <end position="1028"/>
    </location>
</feature>
<dbReference type="InterPro" id="IPR000569">
    <property type="entry name" value="HECT_dom"/>
</dbReference>
<dbReference type="GO" id="GO:0051028">
    <property type="term" value="P:mRNA transport"/>
    <property type="evidence" value="ECO:0007669"/>
    <property type="project" value="UniProtKB-KW"/>
</dbReference>
<dbReference type="InterPro" id="IPR015940">
    <property type="entry name" value="UBA"/>
</dbReference>
<evidence type="ECO:0000256" key="12">
    <source>
        <dbReference type="SAM" id="MobiDB-lite"/>
    </source>
</evidence>
<evidence type="ECO:0000256" key="8">
    <source>
        <dbReference type="ARBA" id="ARBA00022816"/>
    </source>
</evidence>
<evidence type="ECO:0000256" key="1">
    <source>
        <dbReference type="ARBA" id="ARBA00000885"/>
    </source>
</evidence>
<dbReference type="Gene3D" id="3.90.1750.10">
    <property type="entry name" value="Hect, E3 ligase catalytic domains"/>
    <property type="match status" value="1"/>
</dbReference>
<feature type="region of interest" description="Disordered" evidence="12">
    <location>
        <begin position="2217"/>
        <end position="2247"/>
    </location>
</feature>
<dbReference type="Gene3D" id="3.30.2160.10">
    <property type="entry name" value="Hect, E3 ligase catalytic domain"/>
    <property type="match status" value="1"/>
</dbReference>
<feature type="compositionally biased region" description="Basic and acidic residues" evidence="12">
    <location>
        <begin position="2151"/>
        <end position="2163"/>
    </location>
</feature>
<gene>
    <name evidence="15" type="ORF">MSPICULIGERA_LOCUS17686</name>
</gene>
<dbReference type="PROSITE" id="PS50237">
    <property type="entry name" value="HECT"/>
    <property type="match status" value="1"/>
</dbReference>
<dbReference type="SUPFAM" id="SSF46934">
    <property type="entry name" value="UBA-like"/>
    <property type="match status" value="1"/>
</dbReference>
<dbReference type="InterPro" id="IPR016024">
    <property type="entry name" value="ARM-type_fold"/>
</dbReference>
<dbReference type="Pfam" id="PF06012">
    <property type="entry name" value="DUF908"/>
    <property type="match status" value="1"/>
</dbReference>
<dbReference type="SUPFAM" id="SSF56204">
    <property type="entry name" value="Hect, E3 ligase catalytic domain"/>
    <property type="match status" value="1"/>
</dbReference>
<evidence type="ECO:0000313" key="16">
    <source>
        <dbReference type="Proteomes" id="UP001177023"/>
    </source>
</evidence>
<dbReference type="PANTHER" id="PTHR11254">
    <property type="entry name" value="HECT DOMAIN UBIQUITIN-PROTEIN LIGASE"/>
    <property type="match status" value="1"/>
</dbReference>
<dbReference type="GO" id="GO:0000209">
    <property type="term" value="P:protein polyubiquitination"/>
    <property type="evidence" value="ECO:0007669"/>
    <property type="project" value="TreeGrafter"/>
</dbReference>
<dbReference type="PANTHER" id="PTHR11254:SF67">
    <property type="entry name" value="E3 UBIQUITIN-PROTEIN LIGASE HUWE1"/>
    <property type="match status" value="1"/>
</dbReference>
<dbReference type="GO" id="GO:0005634">
    <property type="term" value="C:nucleus"/>
    <property type="evidence" value="ECO:0007669"/>
    <property type="project" value="UniProtKB-SubCell"/>
</dbReference>